<dbReference type="InterPro" id="IPR013785">
    <property type="entry name" value="Aldolase_TIM"/>
</dbReference>
<evidence type="ECO:0000256" key="3">
    <source>
        <dbReference type="ARBA" id="ARBA00022605"/>
    </source>
</evidence>
<sequence length="330" mass="36186">MRPLVERMISPAELEHRCQISPELQNQVSLHRQEIDKIMSGNDKRRLVVVGPCSIHDVVAAVDYGERLAELQKELPNLLLCMRVYFEKPRTTVGWKGLINDPFLDGSFEINHGLGIARTLCRKLLRMGLPLATEVLDPFTIKYLSGIFSWVAIGARTTESQTHREIASGLPMTVGFKNGTNGSIKVATDAMQSAAFPHHYMGMDQNGVVGIVSAPGNKSTHIVLRGGSEGTNYDKESVFDAIAQAQKAGVNQYLMVDCSHANAQGSFLNQVAVCAEAAELANVRGIMLESNLKQGNQKISTDLEYGVSITDACIDWETTEMVLRNLNNKG</sequence>
<gene>
    <name evidence="8" type="ORF">vBKpnF48_193</name>
</gene>
<dbReference type="NCBIfam" id="TIGR00034">
    <property type="entry name" value="aroFGH"/>
    <property type="match status" value="1"/>
</dbReference>
<dbReference type="Pfam" id="PF00793">
    <property type="entry name" value="DAHP_synth_1"/>
    <property type="match status" value="1"/>
</dbReference>
<evidence type="ECO:0000256" key="5">
    <source>
        <dbReference type="ARBA" id="ARBA00023141"/>
    </source>
</evidence>
<dbReference type="PANTHER" id="PTHR21225">
    <property type="entry name" value="PHOSPHO-2-DEHYDRO-3-DEOXYHEPTONATE ALDOLASE DAHP SYNTHETASE"/>
    <property type="match status" value="1"/>
</dbReference>
<dbReference type="GO" id="GO:0009073">
    <property type="term" value="P:aromatic amino acid family biosynthetic process"/>
    <property type="evidence" value="ECO:0007669"/>
    <property type="project" value="UniProtKB-KW"/>
</dbReference>
<keyword evidence="5" id="KW-0057">Aromatic amino acid biosynthesis</keyword>
<feature type="domain" description="DAHP synthetase I/KDSA" evidence="7">
    <location>
        <begin position="34"/>
        <end position="323"/>
    </location>
</feature>
<dbReference type="EMBL" id="MG746602">
    <property type="protein sequence ID" value="AUO78818.1"/>
    <property type="molecule type" value="Genomic_DNA"/>
</dbReference>
<dbReference type="SUPFAM" id="SSF51569">
    <property type="entry name" value="Aldolase"/>
    <property type="match status" value="1"/>
</dbReference>
<keyword evidence="4 8" id="KW-0808">Transferase</keyword>
<keyword evidence="9" id="KW-1185">Reference proteome</keyword>
<dbReference type="GO" id="GO:0003849">
    <property type="term" value="F:3-deoxy-7-phosphoheptulonate synthase activity"/>
    <property type="evidence" value="ECO:0007669"/>
    <property type="project" value="UniProtKB-EC"/>
</dbReference>
<comment type="catalytic activity">
    <reaction evidence="6">
        <text>D-erythrose 4-phosphate + phosphoenolpyruvate + H2O = 7-phospho-2-dehydro-3-deoxy-D-arabino-heptonate + phosphate</text>
        <dbReference type="Rhea" id="RHEA:14717"/>
        <dbReference type="ChEBI" id="CHEBI:15377"/>
        <dbReference type="ChEBI" id="CHEBI:16897"/>
        <dbReference type="ChEBI" id="CHEBI:43474"/>
        <dbReference type="ChEBI" id="CHEBI:58394"/>
        <dbReference type="ChEBI" id="CHEBI:58702"/>
        <dbReference type="EC" id="2.5.1.54"/>
    </reaction>
</comment>
<evidence type="ECO:0000313" key="9">
    <source>
        <dbReference type="Proteomes" id="UP000240294"/>
    </source>
</evidence>
<dbReference type="InterPro" id="IPR006218">
    <property type="entry name" value="DAHP1/KDSA"/>
</dbReference>
<proteinExistence type="inferred from homology"/>
<protein>
    <recommendedName>
        <fullName evidence="2">3-deoxy-7-phosphoheptulonate synthase</fullName>
        <ecNumber evidence="2">2.5.1.54</ecNumber>
    </recommendedName>
</protein>
<evidence type="ECO:0000256" key="1">
    <source>
        <dbReference type="ARBA" id="ARBA00007985"/>
    </source>
</evidence>
<evidence type="ECO:0000313" key="8">
    <source>
        <dbReference type="EMBL" id="AUO78818.1"/>
    </source>
</evidence>
<dbReference type="Gene3D" id="3.20.20.70">
    <property type="entry name" value="Aldolase class I"/>
    <property type="match status" value="1"/>
</dbReference>
<dbReference type="PANTHER" id="PTHR21225:SF10">
    <property type="entry name" value="PHOSPHO-2-DEHYDRO-3-DEOXYHEPTONATE ALDOLASE, TYR-SENSITIVE"/>
    <property type="match status" value="1"/>
</dbReference>
<comment type="similarity">
    <text evidence="1">Belongs to the class-I DAHP synthase family.</text>
</comment>
<evidence type="ECO:0000256" key="2">
    <source>
        <dbReference type="ARBA" id="ARBA00012694"/>
    </source>
</evidence>
<dbReference type="NCBIfam" id="NF009395">
    <property type="entry name" value="PRK12755.1"/>
    <property type="match status" value="1"/>
</dbReference>
<evidence type="ECO:0000256" key="6">
    <source>
        <dbReference type="ARBA" id="ARBA00047508"/>
    </source>
</evidence>
<dbReference type="GO" id="GO:0008652">
    <property type="term" value="P:amino acid biosynthetic process"/>
    <property type="evidence" value="ECO:0007669"/>
    <property type="project" value="UniProtKB-KW"/>
</dbReference>
<accession>A0A2I6UFP9</accession>
<name>A0A2I6UFP9_9CAUD</name>
<dbReference type="PIRSF" id="PIRSF001361">
    <property type="entry name" value="DAHP_synthase"/>
    <property type="match status" value="1"/>
</dbReference>
<evidence type="ECO:0000256" key="4">
    <source>
        <dbReference type="ARBA" id="ARBA00022679"/>
    </source>
</evidence>
<keyword evidence="3" id="KW-0028">Amino-acid biosynthesis</keyword>
<dbReference type="Proteomes" id="UP000240294">
    <property type="component" value="Genome"/>
</dbReference>
<evidence type="ECO:0000259" key="7">
    <source>
        <dbReference type="Pfam" id="PF00793"/>
    </source>
</evidence>
<dbReference type="InterPro" id="IPR006219">
    <property type="entry name" value="DAHP_synth_1"/>
</dbReference>
<organism evidence="8 9">
    <name type="scientific">Klebsiella phage vB_Kpn_F48</name>
    <dbReference type="NCBI Taxonomy" id="2070028"/>
    <lineage>
        <taxon>Viruses</taxon>
        <taxon>Duplodnaviria</taxon>
        <taxon>Heunggongvirae</taxon>
        <taxon>Uroviricota</taxon>
        <taxon>Caudoviricetes</taxon>
        <taxon>Marfavirus</taxon>
        <taxon>Marfavirus F48</taxon>
    </lineage>
</organism>
<dbReference type="EC" id="2.5.1.54" evidence="2"/>
<reference evidence="9" key="1">
    <citation type="submission" date="2018-01" db="EMBL/GenBank/DDBJ databases">
        <title>Direct submission.</title>
        <authorList>
            <person name="Ciacci N."/>
        </authorList>
    </citation>
    <scope>NUCLEOTIDE SEQUENCE [LARGE SCALE GENOMIC DNA]</scope>
</reference>